<feature type="chain" id="PRO_5030572003" description="Lipase domain-containing protein" evidence="5">
    <location>
        <begin position="20"/>
        <end position="603"/>
    </location>
</feature>
<dbReference type="GO" id="GO:0016042">
    <property type="term" value="P:lipid catabolic process"/>
    <property type="evidence" value="ECO:0007669"/>
    <property type="project" value="TreeGrafter"/>
</dbReference>
<protein>
    <recommendedName>
        <fullName evidence="6">Lipase domain-containing protein</fullName>
    </recommendedName>
</protein>
<dbReference type="InParanoid" id="A0A7R8UEI6"/>
<evidence type="ECO:0000313" key="8">
    <source>
        <dbReference type="Proteomes" id="UP000594454"/>
    </source>
</evidence>
<dbReference type="SUPFAM" id="SSF53474">
    <property type="entry name" value="alpha/beta-Hydrolases"/>
    <property type="match status" value="2"/>
</dbReference>
<dbReference type="InterPro" id="IPR013818">
    <property type="entry name" value="Lipase"/>
</dbReference>
<dbReference type="OrthoDB" id="199913at2759"/>
<dbReference type="EMBL" id="LR899009">
    <property type="protein sequence ID" value="CAD7079331.1"/>
    <property type="molecule type" value="Genomic_DNA"/>
</dbReference>
<organism evidence="7 8">
    <name type="scientific">Hermetia illucens</name>
    <name type="common">Black soldier fly</name>
    <dbReference type="NCBI Taxonomy" id="343691"/>
    <lineage>
        <taxon>Eukaryota</taxon>
        <taxon>Metazoa</taxon>
        <taxon>Ecdysozoa</taxon>
        <taxon>Arthropoda</taxon>
        <taxon>Hexapoda</taxon>
        <taxon>Insecta</taxon>
        <taxon>Pterygota</taxon>
        <taxon>Neoptera</taxon>
        <taxon>Endopterygota</taxon>
        <taxon>Diptera</taxon>
        <taxon>Brachycera</taxon>
        <taxon>Stratiomyomorpha</taxon>
        <taxon>Stratiomyidae</taxon>
        <taxon>Hermetiinae</taxon>
        <taxon>Hermetia</taxon>
    </lineage>
</organism>
<dbReference type="GO" id="GO:0016298">
    <property type="term" value="F:lipase activity"/>
    <property type="evidence" value="ECO:0007669"/>
    <property type="project" value="InterPro"/>
</dbReference>
<dbReference type="InterPro" id="IPR033906">
    <property type="entry name" value="Lipase_N"/>
</dbReference>
<dbReference type="GO" id="GO:0017171">
    <property type="term" value="F:serine hydrolase activity"/>
    <property type="evidence" value="ECO:0007669"/>
    <property type="project" value="TreeGrafter"/>
</dbReference>
<dbReference type="PRINTS" id="PR00821">
    <property type="entry name" value="TAGLIPASE"/>
</dbReference>
<dbReference type="FunFam" id="3.40.50.1820:FF:000076">
    <property type="entry name" value="phospholipase A1"/>
    <property type="match status" value="1"/>
</dbReference>
<dbReference type="Proteomes" id="UP000594454">
    <property type="component" value="Chromosome 1"/>
</dbReference>
<keyword evidence="3" id="KW-0964">Secreted</keyword>
<dbReference type="CDD" id="cd00707">
    <property type="entry name" value="Pancreat_lipase_like"/>
    <property type="match status" value="1"/>
</dbReference>
<dbReference type="AlphaFoldDB" id="A0A7R8UEI6"/>
<keyword evidence="8" id="KW-1185">Reference proteome</keyword>
<proteinExistence type="inferred from homology"/>
<dbReference type="FunCoup" id="A0A7R8UEI6">
    <property type="interactions" value="215"/>
</dbReference>
<accession>A0A7R8UEI6</accession>
<feature type="domain" description="Lipase" evidence="6">
    <location>
        <begin position="102"/>
        <end position="212"/>
    </location>
</feature>
<dbReference type="InterPro" id="IPR000734">
    <property type="entry name" value="TAG_lipase"/>
</dbReference>
<evidence type="ECO:0000313" key="7">
    <source>
        <dbReference type="EMBL" id="CAD7079331.1"/>
    </source>
</evidence>
<feature type="signal peptide" evidence="5">
    <location>
        <begin position="1"/>
        <end position="19"/>
    </location>
</feature>
<feature type="domain" description="Lipase" evidence="6">
    <location>
        <begin position="306"/>
        <end position="594"/>
    </location>
</feature>
<reference evidence="7 8" key="1">
    <citation type="submission" date="2020-11" db="EMBL/GenBank/DDBJ databases">
        <authorList>
            <person name="Wallbank WR R."/>
            <person name="Pardo Diaz C."/>
            <person name="Kozak K."/>
            <person name="Martin S."/>
            <person name="Jiggins C."/>
            <person name="Moest M."/>
            <person name="Warren A I."/>
            <person name="Generalovic N T."/>
            <person name="Byers J.R.P. K."/>
            <person name="Montejo-Kovacevich G."/>
            <person name="Yen C E."/>
        </authorList>
    </citation>
    <scope>NUCLEOTIDE SEQUENCE [LARGE SCALE GENOMIC DNA]</scope>
</reference>
<evidence type="ECO:0000256" key="4">
    <source>
        <dbReference type="RuleBase" id="RU004262"/>
    </source>
</evidence>
<evidence type="ECO:0000259" key="6">
    <source>
        <dbReference type="Pfam" id="PF00151"/>
    </source>
</evidence>
<dbReference type="PANTHER" id="PTHR11610">
    <property type="entry name" value="LIPASE"/>
    <property type="match status" value="1"/>
</dbReference>
<name>A0A7R8UEI6_HERIL</name>
<evidence type="ECO:0000256" key="1">
    <source>
        <dbReference type="ARBA" id="ARBA00004613"/>
    </source>
</evidence>
<gene>
    <name evidence="7" type="ORF">HERILL_LOCUS2551</name>
</gene>
<dbReference type="GO" id="GO:0005615">
    <property type="term" value="C:extracellular space"/>
    <property type="evidence" value="ECO:0007669"/>
    <property type="project" value="TreeGrafter"/>
</dbReference>
<comment type="subcellular location">
    <subcellularLocation>
        <location evidence="1">Secreted</location>
    </subcellularLocation>
</comment>
<dbReference type="InterPro" id="IPR029058">
    <property type="entry name" value="AB_hydrolase_fold"/>
</dbReference>
<dbReference type="Gene3D" id="3.40.50.1820">
    <property type="entry name" value="alpha/beta hydrolase"/>
    <property type="match status" value="2"/>
</dbReference>
<evidence type="ECO:0000256" key="5">
    <source>
        <dbReference type="SAM" id="SignalP"/>
    </source>
</evidence>
<dbReference type="Pfam" id="PF00151">
    <property type="entry name" value="Lipase"/>
    <property type="match status" value="2"/>
</dbReference>
<comment type="similarity">
    <text evidence="2 4">Belongs to the AB hydrolase superfamily. Lipase family.</text>
</comment>
<keyword evidence="5" id="KW-0732">Signal</keyword>
<evidence type="ECO:0000256" key="2">
    <source>
        <dbReference type="ARBA" id="ARBA00010701"/>
    </source>
</evidence>
<evidence type="ECO:0000256" key="3">
    <source>
        <dbReference type="ARBA" id="ARBA00022525"/>
    </source>
</evidence>
<dbReference type="PANTHER" id="PTHR11610:SF150">
    <property type="entry name" value="FI01825P-RELATED"/>
    <property type="match status" value="1"/>
</dbReference>
<sequence length="603" mass="66353">MKIVLAALLLGLTAVLAYSADDDLDDYIDEWVLVPDVNYNMHLISVQDSAFQEALANRADFKVDFVLFTKDNPKVGQEISSGDANALRNSNFNPKNPTPRGEYNIFVVDWEGGAKTINYIAASKNTKEAGKQLASFIDFLNVETGMSFNTLYLIGHSLGSHVVGYAGKYVTRGKVNTIFGLDPALPLFFFDKPEKRLAVGDALYVESIQTNGGMLGFDKPIELSKANNDVLKIKITSNQEYKLNVAIFFHEISLEILKMRAVLVALLLGLTAVLAYPANNDLGDYIDEWVLVPDVNYNMHLISVRDAAFQEALTNRADFKVDFILFTKDNPKVGQYVTSGDADSLKNSNFNPKNPTRFLTHGWNGNKNAQENAWIRDKYLARGEYNIFVVDWEGGAKAGYLAASKNTKDAGEQLANFVDFLNEETGMSFNTLYLIGHSLGSHVVGYAGKYVTRGKVNTIFGLDPALPLFAYDKPEQRLAVGDALYVESIQTNGGMLGYDKPIGDAAFFPNWGRKQPGCTDVTGGCSHTRSCQYFAESLDKVDEFVAEQCRNYDDILDENCQPTGEIAKLGGEPSNQGKGVAGVFYLPTNSAAPYAKGASWIHL</sequence>